<feature type="modified residue" description="4-aspartylphosphate" evidence="2">
    <location>
        <position position="55"/>
    </location>
</feature>
<dbReference type="EMBL" id="PFBJ01000003">
    <property type="protein sequence ID" value="PIT91451.1"/>
    <property type="molecule type" value="Genomic_DNA"/>
</dbReference>
<dbReference type="SUPFAM" id="SSF52172">
    <property type="entry name" value="CheY-like"/>
    <property type="match status" value="1"/>
</dbReference>
<dbReference type="PANTHER" id="PTHR44591">
    <property type="entry name" value="STRESS RESPONSE REGULATOR PROTEIN 1"/>
    <property type="match status" value="1"/>
</dbReference>
<protein>
    <submittedName>
        <fullName evidence="5">Response regulator</fullName>
    </submittedName>
</protein>
<dbReference type="InterPro" id="IPR011006">
    <property type="entry name" value="CheY-like_superfamily"/>
</dbReference>
<comment type="caution">
    <text evidence="5">The sequence shown here is derived from an EMBL/GenBank/DDBJ whole genome shotgun (WGS) entry which is preliminary data.</text>
</comment>
<evidence type="ECO:0000256" key="2">
    <source>
        <dbReference type="PROSITE-ProRule" id="PRU00169"/>
    </source>
</evidence>
<dbReference type="Pfam" id="PF00072">
    <property type="entry name" value="Response_reg"/>
    <property type="match status" value="1"/>
</dbReference>
<name>A0A2M6WF70_9BACT</name>
<dbReference type="AlphaFoldDB" id="A0A2M6WF70"/>
<dbReference type="Proteomes" id="UP000228809">
    <property type="component" value="Unassembled WGS sequence"/>
</dbReference>
<reference evidence="6" key="1">
    <citation type="submission" date="2017-09" db="EMBL/GenBank/DDBJ databases">
        <title>Depth-based differentiation of microbial function through sediment-hosted aquifers and enrichment of novel symbionts in the deep terrestrial subsurface.</title>
        <authorList>
            <person name="Probst A.J."/>
            <person name="Ladd B."/>
            <person name="Jarett J.K."/>
            <person name="Geller-Mcgrath D.E."/>
            <person name="Sieber C.M.K."/>
            <person name="Emerson J.B."/>
            <person name="Anantharaman K."/>
            <person name="Thomas B.C."/>
            <person name="Malmstrom R."/>
            <person name="Stieglmeier M."/>
            <person name="Klingl A."/>
            <person name="Woyke T."/>
            <person name="Ryan C.M."/>
            <person name="Banfield J.F."/>
        </authorList>
    </citation>
    <scope>NUCLEOTIDE SEQUENCE [LARGE SCALE GENOMIC DNA]</scope>
</reference>
<evidence type="ECO:0000256" key="3">
    <source>
        <dbReference type="SAM" id="MobiDB-lite"/>
    </source>
</evidence>
<feature type="compositionally biased region" description="Basic and acidic residues" evidence="3">
    <location>
        <begin position="134"/>
        <end position="143"/>
    </location>
</feature>
<feature type="domain" description="Response regulatory" evidence="4">
    <location>
        <begin position="6"/>
        <end position="122"/>
    </location>
</feature>
<sequence>MASRNNILVVEDDKLLSDLLLRKLGGSSYYVMHARTGEEALEILKDNKPDVILLDILLPGVDGFEVLRQVKSSPILKQIPVIVLSNLGQESDLEKGKELGAKKFLIKATLTLDDVVRTIESELSAQSEEMPAETDSKALRDSA</sequence>
<dbReference type="Gene3D" id="3.40.50.2300">
    <property type="match status" value="1"/>
</dbReference>
<evidence type="ECO:0000313" key="6">
    <source>
        <dbReference type="Proteomes" id="UP000228809"/>
    </source>
</evidence>
<accession>A0A2M6WF70</accession>
<evidence type="ECO:0000259" key="4">
    <source>
        <dbReference type="PROSITE" id="PS50110"/>
    </source>
</evidence>
<evidence type="ECO:0000256" key="1">
    <source>
        <dbReference type="ARBA" id="ARBA00022553"/>
    </source>
</evidence>
<dbReference type="InterPro" id="IPR050595">
    <property type="entry name" value="Bact_response_regulator"/>
</dbReference>
<organism evidence="5 6">
    <name type="scientific">Candidatus Kaiserbacteria bacterium CG10_big_fil_rev_8_21_14_0_10_49_17</name>
    <dbReference type="NCBI Taxonomy" id="1974609"/>
    <lineage>
        <taxon>Bacteria</taxon>
        <taxon>Candidatus Kaiseribacteriota</taxon>
    </lineage>
</organism>
<dbReference type="PROSITE" id="PS50110">
    <property type="entry name" value="RESPONSE_REGULATORY"/>
    <property type="match status" value="1"/>
</dbReference>
<dbReference type="InterPro" id="IPR001789">
    <property type="entry name" value="Sig_transdc_resp-reg_receiver"/>
</dbReference>
<dbReference type="GO" id="GO:0000160">
    <property type="term" value="P:phosphorelay signal transduction system"/>
    <property type="evidence" value="ECO:0007669"/>
    <property type="project" value="InterPro"/>
</dbReference>
<dbReference type="PANTHER" id="PTHR44591:SF3">
    <property type="entry name" value="RESPONSE REGULATORY DOMAIN-CONTAINING PROTEIN"/>
    <property type="match status" value="1"/>
</dbReference>
<evidence type="ECO:0000313" key="5">
    <source>
        <dbReference type="EMBL" id="PIT91451.1"/>
    </source>
</evidence>
<dbReference type="SMART" id="SM00448">
    <property type="entry name" value="REC"/>
    <property type="match status" value="1"/>
</dbReference>
<feature type="region of interest" description="Disordered" evidence="3">
    <location>
        <begin position="123"/>
        <end position="143"/>
    </location>
</feature>
<gene>
    <name evidence="5" type="ORF">COU17_00470</name>
</gene>
<proteinExistence type="predicted"/>
<keyword evidence="1 2" id="KW-0597">Phosphoprotein</keyword>